<comment type="caution">
    <text evidence="1">The sequence shown here is derived from an EMBL/GenBank/DDBJ whole genome shotgun (WGS) entry which is preliminary data.</text>
</comment>
<accession>A0A8T2QEJ4</accession>
<keyword evidence="2" id="KW-1185">Reference proteome</keyword>
<reference evidence="1" key="1">
    <citation type="submission" date="2021-08" db="EMBL/GenBank/DDBJ databases">
        <title>WGS assembly of Ceratopteris richardii.</title>
        <authorList>
            <person name="Marchant D.B."/>
            <person name="Chen G."/>
            <person name="Jenkins J."/>
            <person name="Shu S."/>
            <person name="Leebens-Mack J."/>
            <person name="Grimwood J."/>
            <person name="Schmutz J."/>
            <person name="Soltis P."/>
            <person name="Soltis D."/>
            <person name="Chen Z.-H."/>
        </authorList>
    </citation>
    <scope>NUCLEOTIDE SEQUENCE</scope>
    <source>
        <strain evidence="1">Whitten #5841</strain>
        <tissue evidence="1">Leaf</tissue>
    </source>
</reference>
<gene>
    <name evidence="1" type="ORF">KP509_35G007800</name>
</gene>
<name>A0A8T2QEJ4_CERRI</name>
<evidence type="ECO:0000313" key="1">
    <source>
        <dbReference type="EMBL" id="KAH7282005.1"/>
    </source>
</evidence>
<proteinExistence type="predicted"/>
<dbReference type="AlphaFoldDB" id="A0A8T2QEJ4"/>
<dbReference type="EMBL" id="CM035440">
    <property type="protein sequence ID" value="KAH7282005.1"/>
    <property type="molecule type" value="Genomic_DNA"/>
</dbReference>
<evidence type="ECO:0000313" key="2">
    <source>
        <dbReference type="Proteomes" id="UP000825935"/>
    </source>
</evidence>
<dbReference type="Proteomes" id="UP000825935">
    <property type="component" value="Chromosome 35"/>
</dbReference>
<protein>
    <submittedName>
        <fullName evidence="1">Uncharacterized protein</fullName>
    </submittedName>
</protein>
<organism evidence="1 2">
    <name type="scientific">Ceratopteris richardii</name>
    <name type="common">Triangle waterfern</name>
    <dbReference type="NCBI Taxonomy" id="49495"/>
    <lineage>
        <taxon>Eukaryota</taxon>
        <taxon>Viridiplantae</taxon>
        <taxon>Streptophyta</taxon>
        <taxon>Embryophyta</taxon>
        <taxon>Tracheophyta</taxon>
        <taxon>Polypodiopsida</taxon>
        <taxon>Polypodiidae</taxon>
        <taxon>Polypodiales</taxon>
        <taxon>Pteridineae</taxon>
        <taxon>Pteridaceae</taxon>
        <taxon>Parkerioideae</taxon>
        <taxon>Ceratopteris</taxon>
    </lineage>
</organism>
<sequence>MHRAGHEPFSYSFTMFPLLLHILPTSLDHHELRLSRSCSKPSIRSC</sequence>